<proteinExistence type="inferred from homology"/>
<dbReference type="InterPro" id="IPR038765">
    <property type="entry name" value="Papain-like_cys_pep_sf"/>
</dbReference>
<feature type="compositionally biased region" description="Basic and acidic residues" evidence="8">
    <location>
        <begin position="153"/>
        <end position="168"/>
    </location>
</feature>
<dbReference type="Pfam" id="PF00443">
    <property type="entry name" value="UCH"/>
    <property type="match status" value="1"/>
</dbReference>
<dbReference type="AlphaFoldDB" id="A0A1G4JZC5"/>
<feature type="region of interest" description="Disordered" evidence="8">
    <location>
        <begin position="110"/>
        <end position="278"/>
    </location>
</feature>
<name>A0A1G4JZC5_9SACH</name>
<feature type="compositionally biased region" description="Low complexity" evidence="8">
    <location>
        <begin position="138"/>
        <end position="150"/>
    </location>
</feature>
<dbReference type="InterPro" id="IPR018200">
    <property type="entry name" value="USP_CS"/>
</dbReference>
<feature type="compositionally biased region" description="Acidic residues" evidence="8">
    <location>
        <begin position="215"/>
        <end position="227"/>
    </location>
</feature>
<dbReference type="GO" id="GO:0005829">
    <property type="term" value="C:cytosol"/>
    <property type="evidence" value="ECO:0007669"/>
    <property type="project" value="TreeGrafter"/>
</dbReference>
<feature type="compositionally biased region" description="Polar residues" evidence="8">
    <location>
        <begin position="62"/>
        <end position="75"/>
    </location>
</feature>
<feature type="region of interest" description="Disordered" evidence="8">
    <location>
        <begin position="51"/>
        <end position="85"/>
    </location>
</feature>
<evidence type="ECO:0000256" key="7">
    <source>
        <dbReference type="ARBA" id="ARBA00022807"/>
    </source>
</evidence>
<evidence type="ECO:0000256" key="4">
    <source>
        <dbReference type="ARBA" id="ARBA00022670"/>
    </source>
</evidence>
<dbReference type="SUPFAM" id="SSF54001">
    <property type="entry name" value="Cysteine proteinases"/>
    <property type="match status" value="1"/>
</dbReference>
<evidence type="ECO:0000313" key="11">
    <source>
        <dbReference type="Proteomes" id="UP000191144"/>
    </source>
</evidence>
<dbReference type="GO" id="GO:0005634">
    <property type="term" value="C:nucleus"/>
    <property type="evidence" value="ECO:0007669"/>
    <property type="project" value="TreeGrafter"/>
</dbReference>
<feature type="compositionally biased region" description="Polar residues" evidence="8">
    <location>
        <begin position="711"/>
        <end position="720"/>
    </location>
</feature>
<dbReference type="InterPro" id="IPR028889">
    <property type="entry name" value="USP"/>
</dbReference>
<feature type="compositionally biased region" description="Acidic residues" evidence="8">
    <location>
        <begin position="303"/>
        <end position="314"/>
    </location>
</feature>
<accession>A0A1G4JZC5</accession>
<dbReference type="OrthoDB" id="289038at2759"/>
<dbReference type="PANTHER" id="PTHR24006">
    <property type="entry name" value="UBIQUITIN CARBOXYL-TERMINAL HYDROLASE"/>
    <property type="match status" value="1"/>
</dbReference>
<dbReference type="InterPro" id="IPR001394">
    <property type="entry name" value="Peptidase_C19_UCH"/>
</dbReference>
<feature type="compositionally biased region" description="Acidic residues" evidence="8">
    <location>
        <begin position="169"/>
        <end position="195"/>
    </location>
</feature>
<dbReference type="InterPro" id="IPR050164">
    <property type="entry name" value="Peptidase_C19"/>
</dbReference>
<feature type="compositionally biased region" description="Low complexity" evidence="8">
    <location>
        <begin position="723"/>
        <end position="734"/>
    </location>
</feature>
<dbReference type="EC" id="3.4.19.12" evidence="3"/>
<reference evidence="11" key="1">
    <citation type="submission" date="2016-03" db="EMBL/GenBank/DDBJ databases">
        <authorList>
            <person name="Devillers Hugo."/>
        </authorList>
    </citation>
    <scope>NUCLEOTIDE SEQUENCE [LARGE SCALE GENOMIC DNA]</scope>
</reference>
<dbReference type="Gene3D" id="3.90.70.10">
    <property type="entry name" value="Cysteine proteinases"/>
    <property type="match status" value="1"/>
</dbReference>
<evidence type="ECO:0000256" key="1">
    <source>
        <dbReference type="ARBA" id="ARBA00000707"/>
    </source>
</evidence>
<evidence type="ECO:0000259" key="9">
    <source>
        <dbReference type="PROSITE" id="PS50235"/>
    </source>
</evidence>
<evidence type="ECO:0000256" key="6">
    <source>
        <dbReference type="ARBA" id="ARBA00022801"/>
    </source>
</evidence>
<evidence type="ECO:0000313" key="10">
    <source>
        <dbReference type="EMBL" id="SCU96556.1"/>
    </source>
</evidence>
<dbReference type="FunFam" id="3.90.70.10:FF:000146">
    <property type="entry name" value="Ubiquitin-specific protease"/>
    <property type="match status" value="1"/>
</dbReference>
<keyword evidence="4" id="KW-0645">Protease</keyword>
<keyword evidence="5" id="KW-0833">Ubl conjugation pathway</keyword>
<protein>
    <recommendedName>
        <fullName evidence="3">ubiquitinyl hydrolase 1</fullName>
        <ecNumber evidence="3">3.4.19.12</ecNumber>
    </recommendedName>
</protein>
<evidence type="ECO:0000256" key="8">
    <source>
        <dbReference type="SAM" id="MobiDB-lite"/>
    </source>
</evidence>
<keyword evidence="11" id="KW-1185">Reference proteome</keyword>
<keyword evidence="7" id="KW-0788">Thiol protease</keyword>
<organism evidence="10 11">
    <name type="scientific">Lachancea meyersii CBS 8951</name>
    <dbReference type="NCBI Taxonomy" id="1266667"/>
    <lineage>
        <taxon>Eukaryota</taxon>
        <taxon>Fungi</taxon>
        <taxon>Dikarya</taxon>
        <taxon>Ascomycota</taxon>
        <taxon>Saccharomycotina</taxon>
        <taxon>Saccharomycetes</taxon>
        <taxon>Saccharomycetales</taxon>
        <taxon>Saccharomycetaceae</taxon>
        <taxon>Lachancea</taxon>
    </lineage>
</organism>
<evidence type="ECO:0000256" key="5">
    <source>
        <dbReference type="ARBA" id="ARBA00022786"/>
    </source>
</evidence>
<feature type="compositionally biased region" description="Acidic residues" evidence="8">
    <location>
        <begin position="243"/>
        <end position="256"/>
    </location>
</feature>
<feature type="compositionally biased region" description="Basic residues" evidence="8">
    <location>
        <begin position="735"/>
        <end position="754"/>
    </location>
</feature>
<comment type="catalytic activity">
    <reaction evidence="1">
        <text>Thiol-dependent hydrolysis of ester, thioester, amide, peptide and isopeptide bonds formed by the C-terminal Gly of ubiquitin (a 76-residue protein attached to proteins as an intracellular targeting signal).</text>
        <dbReference type="EC" id="3.4.19.12"/>
    </reaction>
</comment>
<comment type="similarity">
    <text evidence="2">Belongs to the peptidase C19 family.</text>
</comment>
<dbReference type="PROSITE" id="PS00973">
    <property type="entry name" value="USP_2"/>
    <property type="match status" value="1"/>
</dbReference>
<feature type="region of interest" description="Disordered" evidence="8">
    <location>
        <begin position="293"/>
        <end position="336"/>
    </location>
</feature>
<dbReference type="EMBL" id="LT598477">
    <property type="protein sequence ID" value="SCU96556.1"/>
    <property type="molecule type" value="Genomic_DNA"/>
</dbReference>
<evidence type="ECO:0000256" key="2">
    <source>
        <dbReference type="ARBA" id="ARBA00009085"/>
    </source>
</evidence>
<dbReference type="PANTHER" id="PTHR24006:SF758">
    <property type="entry name" value="UBIQUITIN CARBOXYL-TERMINAL HYDROLASE 36"/>
    <property type="match status" value="1"/>
</dbReference>
<dbReference type="GO" id="GO:0006508">
    <property type="term" value="P:proteolysis"/>
    <property type="evidence" value="ECO:0007669"/>
    <property type="project" value="UniProtKB-KW"/>
</dbReference>
<dbReference type="Proteomes" id="UP000191144">
    <property type="component" value="Chromosome F"/>
</dbReference>
<dbReference type="PROSITE" id="PS50235">
    <property type="entry name" value="USP_3"/>
    <property type="match status" value="1"/>
</dbReference>
<dbReference type="GO" id="GO:0004843">
    <property type="term" value="F:cysteine-type deubiquitinase activity"/>
    <property type="evidence" value="ECO:0007669"/>
    <property type="project" value="UniProtKB-EC"/>
</dbReference>
<gene>
    <name evidence="10" type="ORF">LAME_0F16644G</name>
</gene>
<keyword evidence="6" id="KW-0378">Hydrolase</keyword>
<feature type="domain" description="USP" evidence="9">
    <location>
        <begin position="373"/>
        <end position="701"/>
    </location>
</feature>
<sequence length="754" mass="83718">MQPQETAKPLVDRILAQPLQFQVATKPDILEENLGSYIVIGKSSIDGSTGTTGTGMDVNNGGALQSQQTSFTGSKLGNGKGKTWKSMPRSFSEALEMYTAKKPVANVDADLSDGKYASSNSSRSSYQGNDEDEDDGVSANDSSSELSSESANDEFHEAQEYAEMRSDGESEDVGEDVGEGIGEDVGEDIGEDVGDDVGKDLGEDEQFPNEHSADVDNDDDDNDDDENNKDHEENDLKASGSDQTEDEDFRDDEDQNEHENALSGSEDSDSSIADSEKLGLIREAQEYAQMDASDLAAVPEPVEKEEEEDEGAAEDELKHKLPQSKRPSPTPPTVLSDIDQFYQFNENFNDRGSNKSTRILKNWGPQLTKLRPKGLLNHGVTCYTNAAVQAMIHIPAIQHYLFDVLRGEYKSTIKPQSVTHVLAETTKKMLSQESSKSQFINPKKLIGRLDDINCMMSEWQQEDSHEYFMSLMSRLQEDGVPRGHKLTESIMYDIFGGLLRQEVTCKSCGQVSKTEQPIYDLSLHLKGKKNPETTGSINADSEDEPQRRFSIEKSIRDFFNPELIKADKATKEGYFCEKCQKTTNASKHNFILRAPETLLVHLKKFRFNGTSSSKMKQAVSYPMFLDLTEFCEDAQKSTPVKYQLVSVVVHEGRSLSSGHYIAHCKQPDGSWVTYDDEYINKISERQILKEPGAYYLVYTRLTHKSIPLSAPSGTSGSETARPSGYSTNSSSSSGSKKKKKNKGKNKSKKRRLDN</sequence>
<feature type="region of interest" description="Disordered" evidence="8">
    <location>
        <begin position="707"/>
        <end position="754"/>
    </location>
</feature>
<evidence type="ECO:0000256" key="3">
    <source>
        <dbReference type="ARBA" id="ARBA00012759"/>
    </source>
</evidence>
<dbReference type="GO" id="GO:0016579">
    <property type="term" value="P:protein deubiquitination"/>
    <property type="evidence" value="ECO:0007669"/>
    <property type="project" value="InterPro"/>
</dbReference>